<sequence>MTIPFGEKHLVAVLSIPANASDVQTAVILTHGAGGDMNFKHLVSLAHALSSNGLLCLRFTCKGLNLVYRVKAYHAVWEYLKNLEKFTIRNIFLGGRSMGSRAASALARQLSGGSEDALQGLVCLSFPLHPPGLTHSHRQRSEDLRALPKEVPVLFLSGTADNMCEKILLDDVLKEMKSPATVHWIEGAFTSCVCNEMDVSMAEEPWNKVNIPFPSAVSTVHIPFGLSTGTYVKRVLEENNKVLKLLGSGVLQTEILVLYELLYVLHNSLRQNKTFRVLKQVEQCINRLKEMKLDAALLDLKELCPKKVQSKLALETGQCDVPSQPILEWLCLKVLGAARLMTCLLNHCTRAFILARQDLQSKQFITLNVVLTSMLSRLWVFFRGILGRLAPLYQHLLELLKEVSQAQAMAFLIDFTLPAGMAEFLGPSDSSLLKMEHSRAPKGLGEIGASRSSVLNRLFREEGEESRKQALGGPSNRKSSKVDLGTAVLLRRTGDTGAVSGFDMKQLLKRTHGGITEVSTEQEQPSLLDAAVIGQKRKFLKQLKTATSFSNMAAHLEEVMRWCECRKLRQEKGRLTFLNLKCQRMKRLESEGCSVQGKLTRYKREVCWALSLRGVVPRTCQSLKTLWRRAHPRICFQPFRTAFEPITSAFCVNRKRSLRHKRNRSILPGTPGDVATMTAGQSLSNELSNQSRDTPAQKPLDLNETNIDDIFAFIGF</sequence>
<dbReference type="Pfam" id="PF20408">
    <property type="entry name" value="Abhydrolase_11"/>
    <property type="match status" value="1"/>
</dbReference>
<evidence type="ECO:0000256" key="1">
    <source>
        <dbReference type="SAM" id="MobiDB-lite"/>
    </source>
</evidence>
<proteinExistence type="predicted"/>
<dbReference type="Ensembl" id="ENSOTST00005113302.2">
    <property type="protein sequence ID" value="ENSOTSP00005104853.2"/>
    <property type="gene ID" value="ENSOTSG00005047863.2"/>
</dbReference>
<feature type="compositionally biased region" description="Polar residues" evidence="1">
    <location>
        <begin position="682"/>
        <end position="694"/>
    </location>
</feature>
<feature type="region of interest" description="Disordered" evidence="1">
    <location>
        <begin position="682"/>
        <end position="701"/>
    </location>
</feature>
<dbReference type="GO" id="GO:0005634">
    <property type="term" value="C:nucleus"/>
    <property type="evidence" value="ECO:0007669"/>
    <property type="project" value="TreeGrafter"/>
</dbReference>
<protein>
    <submittedName>
        <fullName evidence="4">Uncharacterized protein</fullName>
    </submittedName>
</protein>
<dbReference type="GO" id="GO:0045747">
    <property type="term" value="P:positive regulation of Notch signaling pathway"/>
    <property type="evidence" value="ECO:0007669"/>
    <property type="project" value="TreeGrafter"/>
</dbReference>
<name>A0A8C8MNA2_ONCTS</name>
<dbReference type="PANTHER" id="PTHR34761:SF1">
    <property type="entry name" value="NUCLEOLUS AND NEURAL PROGENITOR PROTEIN"/>
    <property type="match status" value="1"/>
</dbReference>
<evidence type="ECO:0000259" key="2">
    <source>
        <dbReference type="Pfam" id="PF14780"/>
    </source>
</evidence>
<feature type="domain" description="KANL3/Tex30 alpha/beta hydrolase-like" evidence="3">
    <location>
        <begin position="24"/>
        <end position="188"/>
    </location>
</feature>
<dbReference type="Pfam" id="PF14780">
    <property type="entry name" value="NEPRO_N"/>
    <property type="match status" value="1"/>
</dbReference>
<dbReference type="Gene3D" id="3.40.50.1820">
    <property type="entry name" value="alpha/beta hydrolase"/>
    <property type="match status" value="1"/>
</dbReference>
<dbReference type="SUPFAM" id="SSF53474">
    <property type="entry name" value="alpha/beta-Hydrolases"/>
    <property type="match status" value="1"/>
</dbReference>
<dbReference type="InterPro" id="IPR052835">
    <property type="entry name" value="Nepro"/>
</dbReference>
<reference evidence="4" key="2">
    <citation type="submission" date="2025-09" db="UniProtKB">
        <authorList>
            <consortium name="Ensembl"/>
        </authorList>
    </citation>
    <scope>IDENTIFICATION</scope>
</reference>
<reference evidence="4" key="1">
    <citation type="submission" date="2025-08" db="UniProtKB">
        <authorList>
            <consortium name="Ensembl"/>
        </authorList>
    </citation>
    <scope>IDENTIFICATION</scope>
</reference>
<feature type="domain" description="Nucleolus and neural progenitor protein-like N-terminal" evidence="2">
    <location>
        <begin position="206"/>
        <end position="397"/>
    </location>
</feature>
<accession>A0A8C8MNA2</accession>
<keyword evidence="5" id="KW-1185">Reference proteome</keyword>
<dbReference type="Proteomes" id="UP000694402">
    <property type="component" value="Unassembled WGS sequence"/>
</dbReference>
<gene>
    <name evidence="4" type="primary">tex30</name>
</gene>
<dbReference type="InterPro" id="IPR046879">
    <property type="entry name" value="KANL3/Tex30_Abhydrolase"/>
</dbReference>
<dbReference type="GeneTree" id="ENSGT00390000007644"/>
<dbReference type="AlphaFoldDB" id="A0A8C8MNA2"/>
<dbReference type="InterPro" id="IPR027951">
    <property type="entry name" value="Nepro_N"/>
</dbReference>
<evidence type="ECO:0000313" key="5">
    <source>
        <dbReference type="Proteomes" id="UP000694402"/>
    </source>
</evidence>
<evidence type="ECO:0000259" key="3">
    <source>
        <dbReference type="Pfam" id="PF20408"/>
    </source>
</evidence>
<dbReference type="PANTHER" id="PTHR34761">
    <property type="entry name" value="NUCLEOLUS AND NEURAL PROGENITOR PROTEIN"/>
    <property type="match status" value="1"/>
</dbReference>
<dbReference type="InterPro" id="IPR029058">
    <property type="entry name" value="AB_hydrolase_fold"/>
</dbReference>
<evidence type="ECO:0000313" key="4">
    <source>
        <dbReference type="Ensembl" id="ENSOTSP00005104853.2"/>
    </source>
</evidence>
<organism evidence="4 5">
    <name type="scientific">Oncorhynchus tshawytscha</name>
    <name type="common">Chinook salmon</name>
    <name type="synonym">Salmo tshawytscha</name>
    <dbReference type="NCBI Taxonomy" id="74940"/>
    <lineage>
        <taxon>Eukaryota</taxon>
        <taxon>Metazoa</taxon>
        <taxon>Chordata</taxon>
        <taxon>Craniata</taxon>
        <taxon>Vertebrata</taxon>
        <taxon>Euteleostomi</taxon>
        <taxon>Actinopterygii</taxon>
        <taxon>Neopterygii</taxon>
        <taxon>Teleostei</taxon>
        <taxon>Protacanthopterygii</taxon>
        <taxon>Salmoniformes</taxon>
        <taxon>Salmonidae</taxon>
        <taxon>Salmoninae</taxon>
        <taxon>Oncorhynchus</taxon>
    </lineage>
</organism>